<dbReference type="EMBL" id="GEBQ01003035">
    <property type="protein sequence ID" value="JAT36942.1"/>
    <property type="molecule type" value="Transcribed_RNA"/>
</dbReference>
<dbReference type="AlphaFoldDB" id="A0A1B6MLZ9"/>
<name>A0A1B6MLZ9_9HEMI</name>
<feature type="non-terminal residue" evidence="2">
    <location>
        <position position="1"/>
    </location>
</feature>
<gene>
    <name evidence="2" type="ORF">g.53950</name>
</gene>
<evidence type="ECO:0000256" key="1">
    <source>
        <dbReference type="SAM" id="MobiDB-lite"/>
    </source>
</evidence>
<reference evidence="2" key="1">
    <citation type="submission" date="2015-11" db="EMBL/GenBank/DDBJ databases">
        <title>De novo transcriptome assembly of four potential Pierce s Disease insect vectors from Arizona vineyards.</title>
        <authorList>
            <person name="Tassone E.E."/>
        </authorList>
    </citation>
    <scope>NUCLEOTIDE SEQUENCE</scope>
</reference>
<protein>
    <submittedName>
        <fullName evidence="2">Uncharacterized protein</fullName>
    </submittedName>
</protein>
<organism evidence="2">
    <name type="scientific">Graphocephala atropunctata</name>
    <dbReference type="NCBI Taxonomy" id="36148"/>
    <lineage>
        <taxon>Eukaryota</taxon>
        <taxon>Metazoa</taxon>
        <taxon>Ecdysozoa</taxon>
        <taxon>Arthropoda</taxon>
        <taxon>Hexapoda</taxon>
        <taxon>Insecta</taxon>
        <taxon>Pterygota</taxon>
        <taxon>Neoptera</taxon>
        <taxon>Paraneoptera</taxon>
        <taxon>Hemiptera</taxon>
        <taxon>Auchenorrhyncha</taxon>
        <taxon>Membracoidea</taxon>
        <taxon>Cicadellidae</taxon>
        <taxon>Cicadellinae</taxon>
        <taxon>Cicadellini</taxon>
        <taxon>Graphocephala</taxon>
    </lineage>
</organism>
<sequence>APLSYATSRVNYAVLSHPTYSSVAAPVRYVQPAVAYSTPAIPYAPVSSSYANTYRISNTARTITPYVTGYVGYATPTFSSYSGTNSYRNANGYGSNNGYGNSNNGYGNSNNGYGNSNNGYG</sequence>
<feature type="region of interest" description="Disordered" evidence="1">
    <location>
        <begin position="91"/>
        <end position="121"/>
    </location>
</feature>
<proteinExistence type="predicted"/>
<feature type="non-terminal residue" evidence="2">
    <location>
        <position position="121"/>
    </location>
</feature>
<accession>A0A1B6MLZ9</accession>
<evidence type="ECO:0000313" key="2">
    <source>
        <dbReference type="EMBL" id="JAT36942.1"/>
    </source>
</evidence>